<dbReference type="SUPFAM" id="SSF56601">
    <property type="entry name" value="beta-lactamase/transpeptidase-like"/>
    <property type="match status" value="1"/>
</dbReference>
<accession>A0A4R5VVR2</accession>
<evidence type="ECO:0000256" key="2">
    <source>
        <dbReference type="ARBA" id="ARBA00023136"/>
    </source>
</evidence>
<dbReference type="InterPro" id="IPR050491">
    <property type="entry name" value="AmpC-like"/>
</dbReference>
<gene>
    <name evidence="4" type="ORF">E2K98_09565</name>
</gene>
<protein>
    <submittedName>
        <fullName evidence="4">Class A beta-lactamase-related serine hydrolase</fullName>
    </submittedName>
</protein>
<dbReference type="InterPro" id="IPR001466">
    <property type="entry name" value="Beta-lactam-related"/>
</dbReference>
<dbReference type="Pfam" id="PF00144">
    <property type="entry name" value="Beta-lactamase"/>
    <property type="match status" value="1"/>
</dbReference>
<evidence type="ECO:0000259" key="3">
    <source>
        <dbReference type="Pfam" id="PF00144"/>
    </source>
</evidence>
<evidence type="ECO:0000313" key="5">
    <source>
        <dbReference type="Proteomes" id="UP000295132"/>
    </source>
</evidence>
<sequence>MVWGIGMVKNLLICFVVVLMIVGQTACQNNKGFINRPNRTLAKQHEVNLKKIIQKGNNEQERIKDYLTHMHLNGSVTVIKNHKLVFNKGMGYANFKNHILNQPYTTYPIGSISKAFVAVCILQLQEKGMLSIEDPLSKYIPGFPNGQEIKLVHLLSHTSGIQKPLWKVWDTKPVDMIHEAERRPLLFIPGTRWDYKDINYLILGYIVEKVSGTTLHEYIQHNIFAPAGMKSSGFITRENLFPFTSTGYLKIGQHLHSIKKLNPYPLFGCGDIFTTALDLSRFDEALFGGKLISRNRLKEMLRPRSISKYGLGLYNYGDRILSRGVLLGWESLHVYYNDKTQITILLNIHSKRTKIKAIANDIHTIIKLGKSHNLKM</sequence>
<keyword evidence="2" id="KW-0472">Membrane</keyword>
<feature type="domain" description="Beta-lactamase-related" evidence="3">
    <location>
        <begin position="72"/>
        <end position="309"/>
    </location>
</feature>
<proteinExistence type="predicted"/>
<comment type="subcellular location">
    <subcellularLocation>
        <location evidence="1">Membrane</location>
    </subcellularLocation>
</comment>
<keyword evidence="4" id="KW-0378">Hydrolase</keyword>
<dbReference type="Gene3D" id="3.40.710.10">
    <property type="entry name" value="DD-peptidase/beta-lactamase superfamily"/>
    <property type="match status" value="1"/>
</dbReference>
<dbReference type="GO" id="GO:0016020">
    <property type="term" value="C:membrane"/>
    <property type="evidence" value="ECO:0007669"/>
    <property type="project" value="UniProtKB-SubCell"/>
</dbReference>
<name>A0A4R5VVR2_9BACI</name>
<dbReference type="AlphaFoldDB" id="A0A4R5VVR2"/>
<dbReference type="GO" id="GO:0016787">
    <property type="term" value="F:hydrolase activity"/>
    <property type="evidence" value="ECO:0007669"/>
    <property type="project" value="UniProtKB-KW"/>
</dbReference>
<dbReference type="PANTHER" id="PTHR46825">
    <property type="entry name" value="D-ALANYL-D-ALANINE-CARBOXYPEPTIDASE/ENDOPEPTIDASE AMPH"/>
    <property type="match status" value="1"/>
</dbReference>
<dbReference type="EMBL" id="SMYO01000004">
    <property type="protein sequence ID" value="TDK62294.1"/>
    <property type="molecule type" value="Genomic_DNA"/>
</dbReference>
<dbReference type="InterPro" id="IPR012338">
    <property type="entry name" value="Beta-lactam/transpept-like"/>
</dbReference>
<dbReference type="Proteomes" id="UP000295132">
    <property type="component" value="Unassembled WGS sequence"/>
</dbReference>
<organism evidence="4 5">
    <name type="scientific">Bacillus salipaludis</name>
    <dbReference type="NCBI Taxonomy" id="2547811"/>
    <lineage>
        <taxon>Bacteria</taxon>
        <taxon>Bacillati</taxon>
        <taxon>Bacillota</taxon>
        <taxon>Bacilli</taxon>
        <taxon>Bacillales</taxon>
        <taxon>Bacillaceae</taxon>
        <taxon>Bacillus</taxon>
    </lineage>
</organism>
<evidence type="ECO:0000256" key="1">
    <source>
        <dbReference type="ARBA" id="ARBA00004370"/>
    </source>
</evidence>
<comment type="caution">
    <text evidence="4">The sequence shown here is derived from an EMBL/GenBank/DDBJ whole genome shotgun (WGS) entry which is preliminary data.</text>
</comment>
<evidence type="ECO:0000313" key="4">
    <source>
        <dbReference type="EMBL" id="TDK62294.1"/>
    </source>
</evidence>
<dbReference type="PANTHER" id="PTHR46825:SF11">
    <property type="entry name" value="PENICILLIN-BINDING PROTEIN 4"/>
    <property type="match status" value="1"/>
</dbReference>
<reference evidence="4 5" key="1">
    <citation type="submission" date="2019-03" db="EMBL/GenBank/DDBJ databases">
        <title>Bacillus niacini sp. nov. a Nicotinate-Metabolizing Mesophile Isolated from Soil.</title>
        <authorList>
            <person name="Zhang G."/>
        </authorList>
    </citation>
    <scope>NUCLEOTIDE SEQUENCE [LARGE SCALE GENOMIC DNA]</scope>
    <source>
        <strain evidence="4 5">WN066</strain>
    </source>
</reference>